<feature type="domain" description="GH16" evidence="3">
    <location>
        <begin position="22"/>
        <end position="367"/>
    </location>
</feature>
<gene>
    <name evidence="4" type="ORF">PVAND_007231</name>
</gene>
<organism evidence="4 5">
    <name type="scientific">Polypedilum vanderplanki</name>
    <name type="common">Sleeping chironomid midge</name>
    <dbReference type="NCBI Taxonomy" id="319348"/>
    <lineage>
        <taxon>Eukaryota</taxon>
        <taxon>Metazoa</taxon>
        <taxon>Ecdysozoa</taxon>
        <taxon>Arthropoda</taxon>
        <taxon>Hexapoda</taxon>
        <taxon>Insecta</taxon>
        <taxon>Pterygota</taxon>
        <taxon>Neoptera</taxon>
        <taxon>Endopterygota</taxon>
        <taxon>Diptera</taxon>
        <taxon>Nematocera</taxon>
        <taxon>Chironomoidea</taxon>
        <taxon>Chironomidae</taxon>
        <taxon>Chironominae</taxon>
        <taxon>Polypedilum</taxon>
        <taxon>Polypedilum</taxon>
    </lineage>
</organism>
<keyword evidence="5" id="KW-1185">Reference proteome</keyword>
<protein>
    <recommendedName>
        <fullName evidence="3">GH16 domain-containing protein</fullName>
    </recommendedName>
</protein>
<dbReference type="GO" id="GO:0004553">
    <property type="term" value="F:hydrolase activity, hydrolyzing O-glycosyl compounds"/>
    <property type="evidence" value="ECO:0007669"/>
    <property type="project" value="InterPro"/>
</dbReference>
<evidence type="ECO:0000313" key="4">
    <source>
        <dbReference type="EMBL" id="KAG5677473.1"/>
    </source>
</evidence>
<dbReference type="EMBL" id="JADBJN010000002">
    <property type="protein sequence ID" value="KAG5677473.1"/>
    <property type="molecule type" value="Genomic_DNA"/>
</dbReference>
<accession>A0A9J6C5S8</accession>
<dbReference type="SUPFAM" id="SSF49899">
    <property type="entry name" value="Concanavalin A-like lectins/glucanases"/>
    <property type="match status" value="1"/>
</dbReference>
<feature type="signal peptide" evidence="2">
    <location>
        <begin position="1"/>
        <end position="18"/>
    </location>
</feature>
<evidence type="ECO:0000256" key="1">
    <source>
        <dbReference type="ARBA" id="ARBA00006865"/>
    </source>
</evidence>
<evidence type="ECO:0000259" key="3">
    <source>
        <dbReference type="PROSITE" id="PS51762"/>
    </source>
</evidence>
<evidence type="ECO:0000313" key="5">
    <source>
        <dbReference type="Proteomes" id="UP001107558"/>
    </source>
</evidence>
<dbReference type="PANTHER" id="PTHR10963:SF55">
    <property type="entry name" value="GLYCOSIDE HYDROLASE FAMILY 16 PROTEIN"/>
    <property type="match status" value="1"/>
</dbReference>
<sequence length="367" mass="41998">MKSAILGIILSLISSNLACTITRLDGFLAPSTFCAGDLVFEDNFDFVDTSKWLFDNTLGGGGNWEFQWYPGYHNLNFQIRNGVAHFIPTLTSDYFGSEAFLSSGRITIPPDQCTQADWYGCDRTGTPDNILNPTRSARIDSRRSFGFRYGTVEFRAKMPLGDWLWPAIWFMPMHNVYGGWPRSGEIDLMEMRGNYNLWSGSTHVGVEQVGHTMHFGPQWDHNGWPTAHFTRNRTPGFDLDFHLYKLVWTDQHIQFYIDNQLTGTVSAGTGFWDRGGFHNSGHANPWAGASPMAPFDQEFYIIMNLAVGGTNYFSDYFVNLPNPKPWLNTSPRAAADFWEHRHWWLPTWNMGTEQSHMQVDYVRVWAI</sequence>
<comment type="similarity">
    <text evidence="1">Belongs to the glycosyl hydrolase 16 family.</text>
</comment>
<feature type="chain" id="PRO_5039889240" description="GH16 domain-containing protein" evidence="2">
    <location>
        <begin position="19"/>
        <end position="367"/>
    </location>
</feature>
<dbReference type="InterPro" id="IPR013320">
    <property type="entry name" value="ConA-like_dom_sf"/>
</dbReference>
<dbReference type="PANTHER" id="PTHR10963">
    <property type="entry name" value="GLYCOSYL HYDROLASE-RELATED"/>
    <property type="match status" value="1"/>
</dbReference>
<dbReference type="PROSITE" id="PS51762">
    <property type="entry name" value="GH16_2"/>
    <property type="match status" value="1"/>
</dbReference>
<dbReference type="InterPro" id="IPR000757">
    <property type="entry name" value="Beta-glucanase-like"/>
</dbReference>
<proteinExistence type="inferred from homology"/>
<name>A0A9J6C5S8_POLVA</name>
<dbReference type="OrthoDB" id="4781at2759"/>
<evidence type="ECO:0000256" key="2">
    <source>
        <dbReference type="SAM" id="SignalP"/>
    </source>
</evidence>
<dbReference type="Gene3D" id="2.60.120.200">
    <property type="match status" value="1"/>
</dbReference>
<dbReference type="InterPro" id="IPR050546">
    <property type="entry name" value="Glycosyl_Hydrlase_16"/>
</dbReference>
<dbReference type="AlphaFoldDB" id="A0A9J6C5S8"/>
<comment type="caution">
    <text evidence="4">The sequence shown here is derived from an EMBL/GenBank/DDBJ whole genome shotgun (WGS) entry which is preliminary data.</text>
</comment>
<dbReference type="GO" id="GO:0005975">
    <property type="term" value="P:carbohydrate metabolic process"/>
    <property type="evidence" value="ECO:0007669"/>
    <property type="project" value="InterPro"/>
</dbReference>
<dbReference type="Pfam" id="PF00722">
    <property type="entry name" value="Glyco_hydro_16"/>
    <property type="match status" value="1"/>
</dbReference>
<reference evidence="4" key="1">
    <citation type="submission" date="2021-03" db="EMBL/GenBank/DDBJ databases">
        <title>Chromosome level genome of the anhydrobiotic midge Polypedilum vanderplanki.</title>
        <authorList>
            <person name="Yoshida Y."/>
            <person name="Kikawada T."/>
            <person name="Gusev O."/>
        </authorList>
    </citation>
    <scope>NUCLEOTIDE SEQUENCE</scope>
    <source>
        <strain evidence="4">NIAS01</strain>
        <tissue evidence="4">Whole body or cell culture</tissue>
    </source>
</reference>
<keyword evidence="2" id="KW-0732">Signal</keyword>
<dbReference type="Proteomes" id="UP001107558">
    <property type="component" value="Chromosome 2"/>
</dbReference>